<keyword evidence="2 3" id="KW-0378">Hydrolase</keyword>
<keyword evidence="3" id="KW-0963">Cytoplasm</keyword>
<dbReference type="InterPro" id="IPR003323">
    <property type="entry name" value="OTU_dom"/>
</dbReference>
<feature type="domain" description="OTU" evidence="5">
    <location>
        <begin position="28"/>
        <end position="138"/>
    </location>
</feature>
<evidence type="ECO:0000313" key="8">
    <source>
        <dbReference type="Proteomes" id="UP000663887"/>
    </source>
</evidence>
<keyword evidence="3" id="KW-0645">Protease</keyword>
<reference evidence="6" key="1">
    <citation type="submission" date="2021-02" db="EMBL/GenBank/DDBJ databases">
        <authorList>
            <person name="Nowell W R."/>
        </authorList>
    </citation>
    <scope>NUCLEOTIDE SEQUENCE</scope>
</reference>
<dbReference type="SUPFAM" id="SSF54001">
    <property type="entry name" value="Cysteine proteinases"/>
    <property type="match status" value="1"/>
</dbReference>
<evidence type="ECO:0000256" key="3">
    <source>
        <dbReference type="RuleBase" id="RU367104"/>
    </source>
</evidence>
<evidence type="ECO:0000259" key="5">
    <source>
        <dbReference type="Pfam" id="PF02338"/>
    </source>
</evidence>
<evidence type="ECO:0000256" key="1">
    <source>
        <dbReference type="ARBA" id="ARBA00000707"/>
    </source>
</evidence>
<dbReference type="AlphaFoldDB" id="A0A816M5W8"/>
<comment type="subcellular location">
    <subcellularLocation>
        <location evidence="3">Cytoplasm</location>
    </subcellularLocation>
</comment>
<dbReference type="GO" id="GO:0005829">
    <property type="term" value="C:cytosol"/>
    <property type="evidence" value="ECO:0007669"/>
    <property type="project" value="TreeGrafter"/>
</dbReference>
<keyword evidence="3" id="KW-0833">Ubl conjugation pathway</keyword>
<feature type="region of interest" description="Disordered" evidence="4">
    <location>
        <begin position="299"/>
        <end position="318"/>
    </location>
</feature>
<dbReference type="GO" id="GO:0036503">
    <property type="term" value="P:ERAD pathway"/>
    <property type="evidence" value="ECO:0007669"/>
    <property type="project" value="TreeGrafter"/>
</dbReference>
<feature type="region of interest" description="Disordered" evidence="4">
    <location>
        <begin position="213"/>
        <end position="234"/>
    </location>
</feature>
<gene>
    <name evidence="7" type="ORF">WKI299_LOCUS24019</name>
    <name evidence="6" type="ORF">XDN619_LOCUS2077</name>
</gene>
<sequence>MKSAEIYTFHRSRINDDASLYTSIRFANGTLETMDNKQLRSRVADYIRKNENLKSLVIKGGTNGKSIDDYCNRIKTGKLQEDEIQIQALAMVCQLLIHVISMKNNLFGDDDIHISRYDAPVVPFKKCIYLYYDEEDKHYDSLYAINKENPMENITIFKYDDQHMYQLATRFVQEKLACDVDHQPDDESLVSSGTKIEHLATFAASTTSYDEPKKGFTIKRPSTLVPNEANNSNKRKKISTCDTFEMSTSNEPESIEEVSHIKNSSNGRQQLSNAEVEQENIRLEIELGLEFRGRTLREFEPKKTEHHDGQPLKPGPPRYFPDKNNNNYLRLLLPNSFFSGDIRRHRLEICIVTPEINGYTYMNPYFNFRIHPTDRPNLLINPIYIYFNSQLKLEHYSESSRLLKLQFVVVMKTNNELMESEQPLRIFSSPQDNNHATQITTIFDKKQHEEFKAAYHLHGIRFAVTPWSRTGDNGEFCRHSDKQYISEISNEDKNAKVPKNTSNKKVKIYQQLCDSIFENVNNE</sequence>
<dbReference type="PANTHER" id="PTHR13312:SF0">
    <property type="entry name" value="UBIQUITIN THIOESTERASE OTU1"/>
    <property type="match status" value="1"/>
</dbReference>
<dbReference type="InterPro" id="IPR038765">
    <property type="entry name" value="Papain-like_cys_pep_sf"/>
</dbReference>
<feature type="compositionally biased region" description="Basic and acidic residues" evidence="4">
    <location>
        <begin position="299"/>
        <end position="310"/>
    </location>
</feature>
<name>A0A816M5W8_9BILA</name>
<evidence type="ECO:0000256" key="4">
    <source>
        <dbReference type="SAM" id="MobiDB-lite"/>
    </source>
</evidence>
<comment type="function">
    <text evidence="3">Hydrolase that can remove conjugated ubiquitin from proteins and may therefore play an important regulatory role at the level of protein turnover by preventing degradation.</text>
</comment>
<dbReference type="PANTHER" id="PTHR13312">
    <property type="entry name" value="HIV-INDUCED PROTEIN-7-LIKE PROTEASE"/>
    <property type="match status" value="1"/>
</dbReference>
<dbReference type="GO" id="GO:0030968">
    <property type="term" value="P:endoplasmic reticulum unfolded protein response"/>
    <property type="evidence" value="ECO:0007669"/>
    <property type="project" value="TreeGrafter"/>
</dbReference>
<proteinExistence type="predicted"/>
<comment type="caution">
    <text evidence="6">The sequence shown here is derived from an EMBL/GenBank/DDBJ whole genome shotgun (WGS) entry which is preliminary data.</text>
</comment>
<dbReference type="EMBL" id="CAJNRG010000097">
    <property type="protein sequence ID" value="CAF1974893.1"/>
    <property type="molecule type" value="Genomic_DNA"/>
</dbReference>
<dbReference type="Pfam" id="PF02338">
    <property type="entry name" value="OTU"/>
    <property type="match status" value="1"/>
</dbReference>
<dbReference type="EMBL" id="CAJNRF010010280">
    <property type="protein sequence ID" value="CAF2119145.1"/>
    <property type="molecule type" value="Genomic_DNA"/>
</dbReference>
<dbReference type="Proteomes" id="UP000663856">
    <property type="component" value="Unassembled WGS sequence"/>
</dbReference>
<dbReference type="EC" id="3.4.19.12" evidence="3"/>
<protein>
    <recommendedName>
        <fullName evidence="3">Ubiquitin thioesterase OTU</fullName>
        <ecNumber evidence="3">3.4.19.12</ecNumber>
    </recommendedName>
</protein>
<dbReference type="Gene3D" id="3.90.70.80">
    <property type="match status" value="1"/>
</dbReference>
<accession>A0A816M5W8</accession>
<evidence type="ECO:0000313" key="6">
    <source>
        <dbReference type="EMBL" id="CAF1974893.1"/>
    </source>
</evidence>
<dbReference type="GO" id="GO:0004843">
    <property type="term" value="F:cysteine-type deubiquitinase activity"/>
    <property type="evidence" value="ECO:0007669"/>
    <property type="project" value="UniProtKB-UniRule"/>
</dbReference>
<dbReference type="GO" id="GO:0005634">
    <property type="term" value="C:nucleus"/>
    <property type="evidence" value="ECO:0007669"/>
    <property type="project" value="TreeGrafter"/>
</dbReference>
<dbReference type="GO" id="GO:0016579">
    <property type="term" value="P:protein deubiquitination"/>
    <property type="evidence" value="ECO:0007669"/>
    <property type="project" value="TreeGrafter"/>
</dbReference>
<comment type="catalytic activity">
    <reaction evidence="1 3">
        <text>Thiol-dependent hydrolysis of ester, thioester, amide, peptide and isopeptide bonds formed by the C-terminal Gly of ubiquitin (a 76-residue protein attached to proteins as an intracellular targeting signal).</text>
        <dbReference type="EC" id="3.4.19.12"/>
    </reaction>
</comment>
<keyword evidence="3" id="KW-0788">Thiol protease</keyword>
<dbReference type="Proteomes" id="UP000663887">
    <property type="component" value="Unassembled WGS sequence"/>
</dbReference>
<evidence type="ECO:0000256" key="2">
    <source>
        <dbReference type="ARBA" id="ARBA00022801"/>
    </source>
</evidence>
<evidence type="ECO:0000313" key="7">
    <source>
        <dbReference type="EMBL" id="CAF2119145.1"/>
    </source>
</evidence>
<organism evidence="6 8">
    <name type="scientific">Rotaria magnacalcarata</name>
    <dbReference type="NCBI Taxonomy" id="392030"/>
    <lineage>
        <taxon>Eukaryota</taxon>
        <taxon>Metazoa</taxon>
        <taxon>Spiralia</taxon>
        <taxon>Gnathifera</taxon>
        <taxon>Rotifera</taxon>
        <taxon>Eurotatoria</taxon>
        <taxon>Bdelloidea</taxon>
        <taxon>Philodinida</taxon>
        <taxon>Philodinidae</taxon>
        <taxon>Rotaria</taxon>
    </lineage>
</organism>